<proteinExistence type="predicted"/>
<dbReference type="Proteomes" id="UP000561045">
    <property type="component" value="Unassembled WGS sequence"/>
</dbReference>
<dbReference type="RefSeq" id="WP_338086627.1">
    <property type="nucleotide sequence ID" value="NZ_BAABLE010000011.1"/>
</dbReference>
<protein>
    <submittedName>
        <fullName evidence="3">Uncharacterized protein</fullName>
    </submittedName>
</protein>
<dbReference type="EMBL" id="JACIET010000001">
    <property type="protein sequence ID" value="MBB4011848.1"/>
    <property type="molecule type" value="Genomic_DNA"/>
</dbReference>
<accession>A0A840BJT0</accession>
<comment type="caution">
    <text evidence="3">The sequence shown here is derived from an EMBL/GenBank/DDBJ whole genome shotgun (WGS) entry which is preliminary data.</text>
</comment>
<dbReference type="PROSITE" id="PS51257">
    <property type="entry name" value="PROKAR_LIPOPROTEIN"/>
    <property type="match status" value="1"/>
</dbReference>
<keyword evidence="2" id="KW-0732">Signal</keyword>
<feature type="compositionally biased region" description="Basic and acidic residues" evidence="1">
    <location>
        <begin position="126"/>
        <end position="154"/>
    </location>
</feature>
<reference evidence="3 4" key="1">
    <citation type="submission" date="2020-08" db="EMBL/GenBank/DDBJ databases">
        <title>Genomic Encyclopedia of Type Strains, Phase IV (KMG-IV): sequencing the most valuable type-strain genomes for metagenomic binning, comparative biology and taxonomic classification.</title>
        <authorList>
            <person name="Goeker M."/>
        </authorList>
    </citation>
    <scope>NUCLEOTIDE SEQUENCE [LARGE SCALE GENOMIC DNA]</scope>
    <source>
        <strain evidence="3 4">DSM 106739</strain>
    </source>
</reference>
<organism evidence="3 4">
    <name type="scientific">Niveibacterium umoris</name>
    <dbReference type="NCBI Taxonomy" id="1193620"/>
    <lineage>
        <taxon>Bacteria</taxon>
        <taxon>Pseudomonadati</taxon>
        <taxon>Pseudomonadota</taxon>
        <taxon>Betaproteobacteria</taxon>
        <taxon>Rhodocyclales</taxon>
        <taxon>Rhodocyclaceae</taxon>
        <taxon>Niveibacterium</taxon>
    </lineage>
</organism>
<keyword evidence="4" id="KW-1185">Reference proteome</keyword>
<feature type="chain" id="PRO_5033034714" evidence="2">
    <location>
        <begin position="21"/>
        <end position="163"/>
    </location>
</feature>
<gene>
    <name evidence="3" type="ORF">GGR36_001156</name>
</gene>
<sequence length="163" mass="17276">MQCPRPLRLVIPALCLLALAACEQLGIEDGKAIEAEGKAVGAACRHSGRALEDCYQLNPKAPKAAVFAGWKEMNDYMTEQKLEVIKPTLPPALPKQKKKAEADTEAEPGNDAADAEHETNASAPNGHDKEADAKAKKANEKTDGKSEAKAEKPGTHKSNAGGH</sequence>
<evidence type="ECO:0000256" key="2">
    <source>
        <dbReference type="SAM" id="SignalP"/>
    </source>
</evidence>
<name>A0A840BJT0_9RHOO</name>
<feature type="signal peptide" evidence="2">
    <location>
        <begin position="1"/>
        <end position="20"/>
    </location>
</feature>
<evidence type="ECO:0000256" key="1">
    <source>
        <dbReference type="SAM" id="MobiDB-lite"/>
    </source>
</evidence>
<evidence type="ECO:0000313" key="4">
    <source>
        <dbReference type="Proteomes" id="UP000561045"/>
    </source>
</evidence>
<dbReference type="AlphaFoldDB" id="A0A840BJT0"/>
<evidence type="ECO:0000313" key="3">
    <source>
        <dbReference type="EMBL" id="MBB4011848.1"/>
    </source>
</evidence>
<feature type="region of interest" description="Disordered" evidence="1">
    <location>
        <begin position="85"/>
        <end position="163"/>
    </location>
</feature>